<dbReference type="PANTHER" id="PTHR30349:SF64">
    <property type="entry name" value="PROPHAGE INTEGRASE INTD-RELATED"/>
    <property type="match status" value="1"/>
</dbReference>
<organism evidence="3 4">
    <name type="scientific">Streptomyces odorifer</name>
    <dbReference type="NCBI Taxonomy" id="53450"/>
    <lineage>
        <taxon>Bacteria</taxon>
        <taxon>Bacillati</taxon>
        <taxon>Actinomycetota</taxon>
        <taxon>Actinomycetes</taxon>
        <taxon>Kitasatosporales</taxon>
        <taxon>Streptomycetaceae</taxon>
        <taxon>Streptomyces</taxon>
        <taxon>Streptomyces albidoflavus group</taxon>
    </lineage>
</organism>
<proteinExistence type="predicted"/>
<reference evidence="3 4" key="1">
    <citation type="submission" date="2020-03" db="EMBL/GenBank/DDBJ databases">
        <title>Complete genome sequence of sixteen Streptomyces strains facilitates identification of candidate genes involved in plant growth-promotion in grain legumes and cereals.</title>
        <authorList>
            <person name="Gopalakrishnan S."/>
            <person name="Thakur V."/>
            <person name="Saxena R."/>
            <person name="Vadlamudi S."/>
            <person name="Purohit S."/>
            <person name="Kumar V."/>
            <person name="Rathore A."/>
            <person name="Chitikineni A."/>
            <person name="Varshney R.K."/>
        </authorList>
    </citation>
    <scope>NUCLEOTIDE SEQUENCE [LARGE SCALE GENOMIC DNA]</scope>
    <source>
        <strain evidence="3 4">KAI-180</strain>
    </source>
</reference>
<protein>
    <submittedName>
        <fullName evidence="3">Tyrosine-type recombinase/integrase</fullName>
    </submittedName>
</protein>
<dbReference type="RefSeq" id="WP_175458411.1">
    <property type="nucleotide sequence ID" value="NZ_JAANNT010000016.1"/>
</dbReference>
<dbReference type="InterPro" id="IPR011010">
    <property type="entry name" value="DNA_brk_join_enz"/>
</dbReference>
<keyword evidence="4" id="KW-1185">Reference proteome</keyword>
<evidence type="ECO:0000256" key="1">
    <source>
        <dbReference type="ARBA" id="ARBA00023172"/>
    </source>
</evidence>
<dbReference type="AlphaFoldDB" id="A0A7Y6CBC9"/>
<dbReference type="GO" id="GO:0015074">
    <property type="term" value="P:DNA integration"/>
    <property type="evidence" value="ECO:0007669"/>
    <property type="project" value="InterPro"/>
</dbReference>
<feature type="domain" description="Tyr recombinase" evidence="2">
    <location>
        <begin position="237"/>
        <end position="451"/>
    </location>
</feature>
<dbReference type="PROSITE" id="PS51898">
    <property type="entry name" value="TYR_RECOMBINASE"/>
    <property type="match status" value="1"/>
</dbReference>
<sequence>MRRTVLTYDVRVYSIETRKDRPKPYRLHWLVGDRKHSKSYTLRAQADGRRSELMTAARKGEQFDRDTGLPVSELRAQRGSVTWYQHTRAYIDRKWAAAPAKSRKNYADALATITPALLKPAKGRPDAALLRAALYGWAYNRNRWELTPPEEIAAALAWVEKNSLPVSELEEAKTVRSALDALGLKLDGTPAAPRTARRKRACLSEVLGLAVEEKYFTVPVNPITTVKWTPPKSVEEVDPDSVANPRQVRALLRAVREHGPRGAHLEAFFGCLYYASMRPAEATALTLAQCHLPESGWGTLTLRKGAVRAGRGWTNDGSAHEARHLKARAEKDSRPVPIPPHFVRQLRQHVAVHGTASDGRLFRTNRGGLLQETGYGEVWAAARQSALTEPEAASLLARRPYDLRHAGVSFWLSSGVDPMECARRAGHSVAVLLRVYAKVLARTQERANKRIEEAMRDWNEPE</sequence>
<comment type="caution">
    <text evidence="3">The sequence shown here is derived from an EMBL/GenBank/DDBJ whole genome shotgun (WGS) entry which is preliminary data.</text>
</comment>
<dbReference type="GO" id="GO:0003677">
    <property type="term" value="F:DNA binding"/>
    <property type="evidence" value="ECO:0007669"/>
    <property type="project" value="InterPro"/>
</dbReference>
<accession>A0A7Y6CBC9</accession>
<dbReference type="InterPro" id="IPR013762">
    <property type="entry name" value="Integrase-like_cat_sf"/>
</dbReference>
<dbReference type="PANTHER" id="PTHR30349">
    <property type="entry name" value="PHAGE INTEGRASE-RELATED"/>
    <property type="match status" value="1"/>
</dbReference>
<evidence type="ECO:0000313" key="3">
    <source>
        <dbReference type="EMBL" id="NUV30408.1"/>
    </source>
</evidence>
<dbReference type="EMBL" id="JAANNT010000016">
    <property type="protein sequence ID" value="NUV30408.1"/>
    <property type="molecule type" value="Genomic_DNA"/>
</dbReference>
<name>A0A7Y6CBC9_9ACTN</name>
<dbReference type="InterPro" id="IPR002104">
    <property type="entry name" value="Integrase_catalytic"/>
</dbReference>
<evidence type="ECO:0000259" key="2">
    <source>
        <dbReference type="PROSITE" id="PS51898"/>
    </source>
</evidence>
<dbReference type="SUPFAM" id="SSF56349">
    <property type="entry name" value="DNA breaking-rejoining enzymes"/>
    <property type="match status" value="1"/>
</dbReference>
<dbReference type="InterPro" id="IPR050090">
    <property type="entry name" value="Tyrosine_recombinase_XerCD"/>
</dbReference>
<dbReference type="Proteomes" id="UP000540128">
    <property type="component" value="Unassembled WGS sequence"/>
</dbReference>
<dbReference type="GO" id="GO:0006310">
    <property type="term" value="P:DNA recombination"/>
    <property type="evidence" value="ECO:0007669"/>
    <property type="project" value="UniProtKB-KW"/>
</dbReference>
<gene>
    <name evidence="3" type="ORF">G6W59_19180</name>
</gene>
<keyword evidence="1" id="KW-0233">DNA recombination</keyword>
<dbReference type="Gene3D" id="1.10.443.10">
    <property type="entry name" value="Intergrase catalytic core"/>
    <property type="match status" value="1"/>
</dbReference>
<evidence type="ECO:0000313" key="4">
    <source>
        <dbReference type="Proteomes" id="UP000540128"/>
    </source>
</evidence>